<feature type="non-terminal residue" evidence="1">
    <location>
        <position position="1"/>
    </location>
</feature>
<accession>W2HXA6</accession>
<proteinExistence type="predicted"/>
<dbReference type="PANTHER" id="PTHR40866:SF1">
    <property type="entry name" value="BED-TYPE DOMAIN-CONTAINING PROTEIN"/>
    <property type="match status" value="1"/>
</dbReference>
<sequence length="99" mass="11435">RKRNGLAVRKLVQEGFESAVGCRRGAKLRLVTPLRPVLRQETRWGSTHAMLRRYFELRGFLSMDDDELAEFLPFTECLEFLHQTLDFAEVGLVGGQKRL</sequence>
<organism evidence="1">
    <name type="scientific">Phytophthora nicotianae</name>
    <name type="common">Potato buckeye rot agent</name>
    <name type="synonym">Phytophthora parasitica</name>
    <dbReference type="NCBI Taxonomy" id="4792"/>
    <lineage>
        <taxon>Eukaryota</taxon>
        <taxon>Sar</taxon>
        <taxon>Stramenopiles</taxon>
        <taxon>Oomycota</taxon>
        <taxon>Peronosporomycetes</taxon>
        <taxon>Peronosporales</taxon>
        <taxon>Peronosporaceae</taxon>
        <taxon>Phytophthora</taxon>
    </lineage>
</organism>
<evidence type="ECO:0000313" key="1">
    <source>
        <dbReference type="EMBL" id="ETL25847.1"/>
    </source>
</evidence>
<dbReference type="Proteomes" id="UP000053864">
    <property type="component" value="Unassembled WGS sequence"/>
</dbReference>
<dbReference type="PANTHER" id="PTHR40866">
    <property type="entry name" value="BED-TYPE DOMAIN-CONTAINING PROTEIN"/>
    <property type="match status" value="1"/>
</dbReference>
<reference evidence="1" key="1">
    <citation type="submission" date="2013-11" db="EMBL/GenBank/DDBJ databases">
        <title>The Genome Sequence of Phytophthora parasitica CJ05E6.</title>
        <authorList>
            <consortium name="The Broad Institute Genomics Platform"/>
            <person name="Russ C."/>
            <person name="Tyler B."/>
            <person name="Panabieres F."/>
            <person name="Shan W."/>
            <person name="Tripathy S."/>
            <person name="Grunwald N."/>
            <person name="Machado M."/>
            <person name="Johnson C.S."/>
            <person name="Arredondo F."/>
            <person name="Hong C."/>
            <person name="Coffey M."/>
            <person name="Young S.K."/>
            <person name="Zeng Q."/>
            <person name="Gargeya S."/>
            <person name="Fitzgerald M."/>
            <person name="Abouelleil A."/>
            <person name="Alvarado L."/>
            <person name="Chapman S.B."/>
            <person name="Gainer-Dewar J."/>
            <person name="Goldberg J."/>
            <person name="Griggs A."/>
            <person name="Gujja S."/>
            <person name="Hansen M."/>
            <person name="Howarth C."/>
            <person name="Imamovic A."/>
            <person name="Ireland A."/>
            <person name="Larimer J."/>
            <person name="McCowan C."/>
            <person name="Murphy C."/>
            <person name="Pearson M."/>
            <person name="Poon T.W."/>
            <person name="Priest M."/>
            <person name="Roberts A."/>
            <person name="Saif S."/>
            <person name="Shea T."/>
            <person name="Sykes S."/>
            <person name="Wortman J."/>
            <person name="Nusbaum C."/>
            <person name="Birren B."/>
        </authorList>
    </citation>
    <scope>NUCLEOTIDE SEQUENCE [LARGE SCALE GENOMIC DNA]</scope>
    <source>
        <strain evidence="1">CJ05E6</strain>
    </source>
</reference>
<name>W2HXA6_PHYNI</name>
<gene>
    <name evidence="1" type="ORF">L916_20367</name>
</gene>
<dbReference type="EMBL" id="KI676397">
    <property type="protein sequence ID" value="ETL25847.1"/>
    <property type="molecule type" value="Genomic_DNA"/>
</dbReference>
<dbReference type="AlphaFoldDB" id="W2HXA6"/>
<protein>
    <submittedName>
        <fullName evidence="1">Uncharacterized protein</fullName>
    </submittedName>
</protein>